<dbReference type="EMBL" id="LQRT01000046">
    <property type="protein sequence ID" value="KZS38627.1"/>
    <property type="molecule type" value="Genomic_DNA"/>
</dbReference>
<dbReference type="STRING" id="1642818.AWE51_13595"/>
<dbReference type="PANTHER" id="PTHR47199:SF2">
    <property type="entry name" value="PHOTOSYSTEM II STABILITY_ASSEMBLY FACTOR HCF136, CHLOROPLASTIC"/>
    <property type="match status" value="1"/>
</dbReference>
<accession>A0A162XGR0</accession>
<dbReference type="Proteomes" id="UP000076715">
    <property type="component" value="Unassembled WGS sequence"/>
</dbReference>
<evidence type="ECO:0000313" key="1">
    <source>
        <dbReference type="EMBL" id="KZS38627.1"/>
    </source>
</evidence>
<dbReference type="InterPro" id="IPR015943">
    <property type="entry name" value="WD40/YVTN_repeat-like_dom_sf"/>
</dbReference>
<comment type="caution">
    <text evidence="1">The sequence shown here is derived from an EMBL/GenBank/DDBJ whole genome shotgun (WGS) entry which is preliminary data.</text>
</comment>
<dbReference type="SUPFAM" id="SSF50939">
    <property type="entry name" value="Sialidases"/>
    <property type="match status" value="1"/>
</dbReference>
<name>A0A162XGR0_9FLAO</name>
<dbReference type="AlphaFoldDB" id="A0A162XGR0"/>
<dbReference type="CDD" id="cd15482">
    <property type="entry name" value="Sialidase_non-viral"/>
    <property type="match status" value="1"/>
</dbReference>
<dbReference type="RefSeq" id="WP_066318112.1">
    <property type="nucleotide sequence ID" value="NZ_LQRT01000046.1"/>
</dbReference>
<evidence type="ECO:0000313" key="2">
    <source>
        <dbReference type="Proteomes" id="UP000076715"/>
    </source>
</evidence>
<keyword evidence="2" id="KW-1185">Reference proteome</keyword>
<dbReference type="OrthoDB" id="9813892at2"/>
<dbReference type="PANTHER" id="PTHR47199">
    <property type="entry name" value="PHOTOSYSTEM II STABILITY/ASSEMBLY FACTOR HCF136, CHLOROPLASTIC"/>
    <property type="match status" value="1"/>
</dbReference>
<proteinExistence type="predicted"/>
<sequence>MKYTIIFILVLGSMCCTSQENNNIHDFTRVKIDMILEDSISIRALDIYNDTLIGFGYNKGYGFINLKTNYHELIEFEISEKTKNENNWITEQRAVGFNNSSFFSLGIGSPARMRKIDLITKEEKIVYTETHDKVFYDAMLFWNENEGIAMGDPTEDCLSIIITKDGGENWTKISCNDLPKTEEGEAAFAASNGNISSVGDNTWILSGGMKSRVFYSPDKGAHWEVYNTPLIQGTSTTGGYAIHFYDKDNGVIFGGDYTNPTKNLQNKAITVNGGKTWSLITQDNGPGYKSSVRYIPNSNGQKLVAIGFTGISVSNDFGKNWVELSKEGFYTLRFISNTTAIAAGKGRIARLIFD</sequence>
<gene>
    <name evidence="1" type="ORF">AWE51_13595</name>
</gene>
<organism evidence="1 2">
    <name type="scientific">Aquimarina aggregata</name>
    <dbReference type="NCBI Taxonomy" id="1642818"/>
    <lineage>
        <taxon>Bacteria</taxon>
        <taxon>Pseudomonadati</taxon>
        <taxon>Bacteroidota</taxon>
        <taxon>Flavobacteriia</taxon>
        <taxon>Flavobacteriales</taxon>
        <taxon>Flavobacteriaceae</taxon>
        <taxon>Aquimarina</taxon>
    </lineage>
</organism>
<protein>
    <submittedName>
        <fullName evidence="1">Oxidoreductase</fullName>
    </submittedName>
</protein>
<dbReference type="Gene3D" id="2.130.10.10">
    <property type="entry name" value="YVTN repeat-like/Quinoprotein amine dehydrogenase"/>
    <property type="match status" value="1"/>
</dbReference>
<reference evidence="1 2" key="1">
    <citation type="submission" date="2016-01" db="EMBL/GenBank/DDBJ databases">
        <title>The draft genome sequence of Aquimarina sp. RZW4-3-2.</title>
        <authorList>
            <person name="Wang Y."/>
        </authorList>
    </citation>
    <scope>NUCLEOTIDE SEQUENCE [LARGE SCALE GENOMIC DNA]</scope>
    <source>
        <strain evidence="1 2">RZW4-3-2</strain>
    </source>
</reference>
<dbReference type="InterPro" id="IPR036278">
    <property type="entry name" value="Sialidase_sf"/>
</dbReference>